<dbReference type="Proteomes" id="UP000297693">
    <property type="component" value="Unassembled WGS sequence"/>
</dbReference>
<dbReference type="PRINTS" id="PR00111">
    <property type="entry name" value="ABHYDROLASE"/>
</dbReference>
<dbReference type="InterPro" id="IPR000073">
    <property type="entry name" value="AB_hydrolase_1"/>
</dbReference>
<evidence type="ECO:0000313" key="2">
    <source>
        <dbReference type="EMBL" id="TGL63866.1"/>
    </source>
</evidence>
<accession>A0A4R9KCN9</accession>
<comment type="caution">
    <text evidence="2">The sequence shown here is derived from an EMBL/GenBank/DDBJ whole genome shotgun (WGS) entry which is preliminary data.</text>
</comment>
<dbReference type="AlphaFoldDB" id="A0A4R9KCN9"/>
<dbReference type="Gene3D" id="3.40.50.1820">
    <property type="entry name" value="alpha/beta hydrolase"/>
    <property type="match status" value="1"/>
</dbReference>
<evidence type="ECO:0000259" key="1">
    <source>
        <dbReference type="Pfam" id="PF00561"/>
    </source>
</evidence>
<dbReference type="GO" id="GO:0016787">
    <property type="term" value="F:hydrolase activity"/>
    <property type="evidence" value="ECO:0007669"/>
    <property type="project" value="UniProtKB-KW"/>
</dbReference>
<dbReference type="OrthoDB" id="9808398at2"/>
<dbReference type="InterPro" id="IPR029058">
    <property type="entry name" value="AB_hydrolase_fold"/>
</dbReference>
<dbReference type="EMBL" id="RQGD01000002">
    <property type="protein sequence ID" value="TGL63866.1"/>
    <property type="molecule type" value="Genomic_DNA"/>
</dbReference>
<sequence>MIYLCFLLCTVTVSCSSTSPKNPLETEEEPSDYFESSFGKIAYYTKGKGPKLILLHAAGHDHRDFDAILPALISKYQVISLDWPGHGKSEWSSSEEISAVFFPTLLREFLEKKAPEGSILMGNSIGGYASLKLALEQPNLVKGLILVDTGGMNELDISSKAFIKLKSNIWFTSMIWNFFPKFYTKIENVHTNQMLDRIKKAKLEPKAVETNASLWKSFLDENYNLRNFVSQISQPTLIVWGKNDPVIYPKFGRDLHDKISDSEFELLDTGHIPFAEDPERFLQILFGFLSKRNL</sequence>
<name>A0A4R9KCN9_9LEPT</name>
<keyword evidence="2" id="KW-0378">Hydrolase</keyword>
<gene>
    <name evidence="2" type="ORF">EHQ58_00405</name>
</gene>
<organism evidence="2 3">
    <name type="scientific">Leptospira ognonensis</name>
    <dbReference type="NCBI Taxonomy" id="2484945"/>
    <lineage>
        <taxon>Bacteria</taxon>
        <taxon>Pseudomonadati</taxon>
        <taxon>Spirochaetota</taxon>
        <taxon>Spirochaetia</taxon>
        <taxon>Leptospirales</taxon>
        <taxon>Leptospiraceae</taxon>
        <taxon>Leptospira</taxon>
    </lineage>
</organism>
<dbReference type="Pfam" id="PF00561">
    <property type="entry name" value="Abhydrolase_1"/>
    <property type="match status" value="1"/>
</dbReference>
<dbReference type="SUPFAM" id="SSF53474">
    <property type="entry name" value="alpha/beta-Hydrolases"/>
    <property type="match status" value="1"/>
</dbReference>
<reference evidence="2" key="1">
    <citation type="journal article" date="2019" name="PLoS Negl. Trop. Dis.">
        <title>Revisiting the worldwide diversity of Leptospira species in the environment.</title>
        <authorList>
            <person name="Vincent A.T."/>
            <person name="Schiettekatte O."/>
            <person name="Bourhy P."/>
            <person name="Veyrier F.J."/>
            <person name="Picardeau M."/>
        </authorList>
    </citation>
    <scope>NUCLEOTIDE SEQUENCE [LARGE SCALE GENOMIC DNA]</scope>
    <source>
        <strain evidence="2">201702476</strain>
    </source>
</reference>
<dbReference type="PANTHER" id="PTHR46438">
    <property type="entry name" value="ALPHA/BETA-HYDROLASES SUPERFAMILY PROTEIN"/>
    <property type="match status" value="1"/>
</dbReference>
<feature type="domain" description="AB hydrolase-1" evidence="1">
    <location>
        <begin position="52"/>
        <end position="278"/>
    </location>
</feature>
<protein>
    <submittedName>
        <fullName evidence="2">Alpha/beta hydrolase</fullName>
    </submittedName>
</protein>
<proteinExistence type="predicted"/>
<keyword evidence="3" id="KW-1185">Reference proteome</keyword>
<evidence type="ECO:0000313" key="3">
    <source>
        <dbReference type="Proteomes" id="UP000297693"/>
    </source>
</evidence>